<sequence>MNLKNKTTGNWQIETTENGGYTYLGVEVTYDHQFEPISTNCCKYDPLIHGPIICEQLGIECQGLDVLITIVIEDSGAGEPDVHTYAEPDLCKLKSITDSGNSNGVIIVIDSAGAIKGGRKTNGQISLPKDLPTDTN</sequence>
<evidence type="ECO:0000313" key="1">
    <source>
        <dbReference type="EMBL" id="NBG64598.1"/>
    </source>
</evidence>
<comment type="caution">
    <text evidence="1">The sequence shown here is derived from an EMBL/GenBank/DDBJ whole genome shotgun (WGS) entry which is preliminary data.</text>
</comment>
<reference evidence="1 2" key="1">
    <citation type="submission" date="2019-12" db="EMBL/GenBank/DDBJ databases">
        <authorList>
            <person name="Zhao J."/>
        </authorList>
    </citation>
    <scope>NUCLEOTIDE SEQUENCE [LARGE SCALE GENOMIC DNA]</scope>
    <source>
        <strain evidence="1 2">S-15</strain>
    </source>
</reference>
<name>A0A6N9NDE9_9FLAO</name>
<gene>
    <name evidence="1" type="ORF">GQN54_00620</name>
</gene>
<organism evidence="1 2">
    <name type="scientific">Acidiluteibacter ferrifornacis</name>
    <dbReference type="NCBI Taxonomy" id="2692424"/>
    <lineage>
        <taxon>Bacteria</taxon>
        <taxon>Pseudomonadati</taxon>
        <taxon>Bacteroidota</taxon>
        <taxon>Flavobacteriia</taxon>
        <taxon>Flavobacteriales</taxon>
        <taxon>Cryomorphaceae</taxon>
        <taxon>Acidiluteibacter</taxon>
    </lineage>
</organism>
<accession>A0A6N9NDE9</accession>
<dbReference type="RefSeq" id="WP_160630930.1">
    <property type="nucleotide sequence ID" value="NZ_WWNE01000003.1"/>
</dbReference>
<protein>
    <submittedName>
        <fullName evidence="1">Uncharacterized protein</fullName>
    </submittedName>
</protein>
<dbReference type="Proteomes" id="UP000470771">
    <property type="component" value="Unassembled WGS sequence"/>
</dbReference>
<dbReference type="AlphaFoldDB" id="A0A6N9NDE9"/>
<evidence type="ECO:0000313" key="2">
    <source>
        <dbReference type="Proteomes" id="UP000470771"/>
    </source>
</evidence>
<dbReference type="EMBL" id="WWNE01000003">
    <property type="protein sequence ID" value="NBG64598.1"/>
    <property type="molecule type" value="Genomic_DNA"/>
</dbReference>
<proteinExistence type="predicted"/>
<keyword evidence="2" id="KW-1185">Reference proteome</keyword>